<dbReference type="Proteomes" id="UP000315700">
    <property type="component" value="Chromosome"/>
</dbReference>
<sequence length="507" mass="55564">MTTGTDPLAEARRRVAAVYSPETFSRLAGAWGELLTAHLKSVTESRENVLNWNDPPVNIEAAGRFLDAGDPGEGLDLGRAEQRFRDLAGEALARGQNLHDPRYIGHQVPPPSPIAGLFDSLGTVTNQVMAVYEMGPWATAVERALIQRWGEAIGYRAGTFAGLITSGGSLANLTALLTARNVALEGCFETGVQAAHRPALVVQADAHYCIARSAGILGLGTDSIIKAPLDDQRRMDPGQLNLILRRLQDEGRKVIAVVACAGATPTGAFDPLEPIADICERRDVWMHVDAAHGGGTAFSERHWHLLRGADRADSVICDAHKMLFTPALCAFVFYKNREHRFDAFRQTAPYLFDPSNPGAAEYDCGLMTIECTKRAAAYGLWGLWSLCGASLFGDLVDVTFAMTRELHDMLRAADDFEPLHEPQSNILVFRHLPERLRSADLDVLGNFNREVRRRLIHSGRFYITQTPLNGGGAMRCTLMNPLTGRRELQELLEAIREIGRATLGSFL</sequence>
<evidence type="ECO:0000256" key="4">
    <source>
        <dbReference type="ARBA" id="ARBA00022898"/>
    </source>
</evidence>
<evidence type="ECO:0000313" key="8">
    <source>
        <dbReference type="EMBL" id="QDT55266.1"/>
    </source>
</evidence>
<organism evidence="8 9">
    <name type="scientific">Caulifigura coniformis</name>
    <dbReference type="NCBI Taxonomy" id="2527983"/>
    <lineage>
        <taxon>Bacteria</taxon>
        <taxon>Pseudomonadati</taxon>
        <taxon>Planctomycetota</taxon>
        <taxon>Planctomycetia</taxon>
        <taxon>Planctomycetales</taxon>
        <taxon>Planctomycetaceae</taxon>
        <taxon>Caulifigura</taxon>
    </lineage>
</organism>
<dbReference type="EMBL" id="CP036271">
    <property type="protein sequence ID" value="QDT55266.1"/>
    <property type="molecule type" value="Genomic_DNA"/>
</dbReference>
<evidence type="ECO:0000256" key="6">
    <source>
        <dbReference type="PIRSR" id="PIRSR602129-50"/>
    </source>
</evidence>
<dbReference type="InterPro" id="IPR015424">
    <property type="entry name" value="PyrdxlP-dep_Trfase"/>
</dbReference>
<dbReference type="InterPro" id="IPR015421">
    <property type="entry name" value="PyrdxlP-dep_Trfase_major"/>
</dbReference>
<dbReference type="KEGG" id="ccos:Pan44_33090"/>
<dbReference type="Gene3D" id="3.90.1150.170">
    <property type="match status" value="1"/>
</dbReference>
<evidence type="ECO:0000256" key="2">
    <source>
        <dbReference type="ARBA" id="ARBA00009533"/>
    </source>
</evidence>
<dbReference type="GO" id="GO:0030170">
    <property type="term" value="F:pyridoxal phosphate binding"/>
    <property type="evidence" value="ECO:0007669"/>
    <property type="project" value="InterPro"/>
</dbReference>
<dbReference type="PANTHER" id="PTHR45677:SF8">
    <property type="entry name" value="CYSTEINE SULFINIC ACID DECARBOXYLASE"/>
    <property type="match status" value="1"/>
</dbReference>
<protein>
    <submittedName>
        <fullName evidence="8">L-2,4-diaminobutyrate decarboxylase</fullName>
        <ecNumber evidence="8">4.1.1.86</ecNumber>
    </submittedName>
</protein>
<dbReference type="OrthoDB" id="9803665at2"/>
<proteinExistence type="inferred from homology"/>
<dbReference type="GO" id="GO:0033983">
    <property type="term" value="F:diaminobutyrate decarboxylase activity"/>
    <property type="evidence" value="ECO:0007669"/>
    <property type="project" value="UniProtKB-EC"/>
</dbReference>
<dbReference type="EC" id="4.1.1.86" evidence="8"/>
<evidence type="ECO:0000313" key="9">
    <source>
        <dbReference type="Proteomes" id="UP000315700"/>
    </source>
</evidence>
<comment type="cofactor">
    <cofactor evidence="1 6 7">
        <name>pyridoxal 5'-phosphate</name>
        <dbReference type="ChEBI" id="CHEBI:597326"/>
    </cofactor>
</comment>
<gene>
    <name evidence="8" type="primary">ddc</name>
    <name evidence="8" type="ORF">Pan44_33090</name>
</gene>
<dbReference type="Gene3D" id="3.40.640.10">
    <property type="entry name" value="Type I PLP-dependent aspartate aminotransferase-like (Major domain)"/>
    <property type="match status" value="1"/>
</dbReference>
<keyword evidence="3" id="KW-0210">Decarboxylase</keyword>
<feature type="modified residue" description="N6-(pyridoxal phosphate)lysine" evidence="6">
    <location>
        <position position="321"/>
    </location>
</feature>
<keyword evidence="9" id="KW-1185">Reference proteome</keyword>
<evidence type="ECO:0000256" key="5">
    <source>
        <dbReference type="ARBA" id="ARBA00023239"/>
    </source>
</evidence>
<evidence type="ECO:0000256" key="3">
    <source>
        <dbReference type="ARBA" id="ARBA00022793"/>
    </source>
</evidence>
<dbReference type="GO" id="GO:0019752">
    <property type="term" value="P:carboxylic acid metabolic process"/>
    <property type="evidence" value="ECO:0007669"/>
    <property type="project" value="InterPro"/>
</dbReference>
<dbReference type="RefSeq" id="WP_145031038.1">
    <property type="nucleotide sequence ID" value="NZ_CP036271.1"/>
</dbReference>
<dbReference type="AlphaFoldDB" id="A0A517SGL0"/>
<keyword evidence="4 6" id="KW-0663">Pyridoxal phosphate</keyword>
<evidence type="ECO:0000256" key="1">
    <source>
        <dbReference type="ARBA" id="ARBA00001933"/>
    </source>
</evidence>
<dbReference type="SUPFAM" id="SSF53383">
    <property type="entry name" value="PLP-dependent transferases"/>
    <property type="match status" value="1"/>
</dbReference>
<evidence type="ECO:0000256" key="7">
    <source>
        <dbReference type="RuleBase" id="RU000382"/>
    </source>
</evidence>
<accession>A0A517SGL0</accession>
<keyword evidence="5 7" id="KW-0456">Lyase</keyword>
<dbReference type="InterPro" id="IPR002129">
    <property type="entry name" value="PyrdxlP-dep_de-COase"/>
</dbReference>
<name>A0A517SGL0_9PLAN</name>
<reference evidence="8 9" key="1">
    <citation type="submission" date="2019-02" db="EMBL/GenBank/DDBJ databases">
        <title>Deep-cultivation of Planctomycetes and their phenomic and genomic characterization uncovers novel biology.</title>
        <authorList>
            <person name="Wiegand S."/>
            <person name="Jogler M."/>
            <person name="Boedeker C."/>
            <person name="Pinto D."/>
            <person name="Vollmers J."/>
            <person name="Rivas-Marin E."/>
            <person name="Kohn T."/>
            <person name="Peeters S.H."/>
            <person name="Heuer A."/>
            <person name="Rast P."/>
            <person name="Oberbeckmann S."/>
            <person name="Bunk B."/>
            <person name="Jeske O."/>
            <person name="Meyerdierks A."/>
            <person name="Storesund J.E."/>
            <person name="Kallscheuer N."/>
            <person name="Luecker S."/>
            <person name="Lage O.M."/>
            <person name="Pohl T."/>
            <person name="Merkel B.J."/>
            <person name="Hornburger P."/>
            <person name="Mueller R.-W."/>
            <person name="Bruemmer F."/>
            <person name="Labrenz M."/>
            <person name="Spormann A.M."/>
            <person name="Op den Camp H."/>
            <person name="Overmann J."/>
            <person name="Amann R."/>
            <person name="Jetten M.S.M."/>
            <person name="Mascher T."/>
            <person name="Medema M.H."/>
            <person name="Devos D.P."/>
            <person name="Kaster A.-K."/>
            <person name="Ovreas L."/>
            <person name="Rohde M."/>
            <person name="Galperin M.Y."/>
            <person name="Jogler C."/>
        </authorList>
    </citation>
    <scope>NUCLEOTIDE SEQUENCE [LARGE SCALE GENOMIC DNA]</scope>
    <source>
        <strain evidence="8 9">Pan44</strain>
    </source>
</reference>
<dbReference type="PANTHER" id="PTHR45677">
    <property type="entry name" value="GLUTAMATE DECARBOXYLASE-RELATED"/>
    <property type="match status" value="1"/>
</dbReference>
<dbReference type="GO" id="GO:0005737">
    <property type="term" value="C:cytoplasm"/>
    <property type="evidence" value="ECO:0007669"/>
    <property type="project" value="TreeGrafter"/>
</dbReference>
<comment type="similarity">
    <text evidence="2 7">Belongs to the group II decarboxylase family.</text>
</comment>
<dbReference type="InParanoid" id="A0A517SGL0"/>
<dbReference type="Pfam" id="PF00282">
    <property type="entry name" value="Pyridoxal_deC"/>
    <property type="match status" value="1"/>
</dbReference>